<dbReference type="InterPro" id="IPR006860">
    <property type="entry name" value="FecR"/>
</dbReference>
<dbReference type="Gene3D" id="3.55.50.30">
    <property type="match status" value="1"/>
</dbReference>
<name>A0ABU5SKB7_9BACT</name>
<keyword evidence="1" id="KW-0812">Transmembrane</keyword>
<keyword evidence="5" id="KW-1185">Reference proteome</keyword>
<dbReference type="InterPro" id="IPR012373">
    <property type="entry name" value="Ferrdict_sens_TM"/>
</dbReference>
<evidence type="ECO:0000313" key="5">
    <source>
        <dbReference type="Proteomes" id="UP001302222"/>
    </source>
</evidence>
<keyword evidence="1" id="KW-1133">Transmembrane helix</keyword>
<protein>
    <submittedName>
        <fullName evidence="4">FecR domain-containing protein</fullName>
    </submittedName>
</protein>
<proteinExistence type="predicted"/>
<dbReference type="PANTHER" id="PTHR30273">
    <property type="entry name" value="PERIPLASMIC SIGNAL SENSOR AND SIGMA FACTOR ACTIVATOR FECR-RELATED"/>
    <property type="match status" value="1"/>
</dbReference>
<dbReference type="InterPro" id="IPR032508">
    <property type="entry name" value="FecR_C"/>
</dbReference>
<dbReference type="PIRSF" id="PIRSF018266">
    <property type="entry name" value="FecR"/>
    <property type="match status" value="1"/>
</dbReference>
<dbReference type="Pfam" id="PF04773">
    <property type="entry name" value="FecR"/>
    <property type="match status" value="1"/>
</dbReference>
<dbReference type="EMBL" id="JAYGIM010000010">
    <property type="protein sequence ID" value="MEA5427728.1"/>
    <property type="molecule type" value="Genomic_DNA"/>
</dbReference>
<dbReference type="PANTHER" id="PTHR30273:SF2">
    <property type="entry name" value="PROTEIN FECR"/>
    <property type="match status" value="1"/>
</dbReference>
<comment type="caution">
    <text evidence="4">The sequence shown here is derived from an EMBL/GenBank/DDBJ whole genome shotgun (WGS) entry which is preliminary data.</text>
</comment>
<accession>A0ABU5SKB7</accession>
<feature type="transmembrane region" description="Helical" evidence="1">
    <location>
        <begin position="90"/>
        <end position="108"/>
    </location>
</feature>
<sequence>MNLVKEMIFNYFAGNASPLHKKLIEDWLQEPKNIEQYFEWLDEWERTCPQFLPNVEIALLKNIERIDNIVSPINDVDVINPVYKKPKLNSWWIAAAVCLIFGVSGFLMKQEIMYQSYATDFGEIRKIHLPDGSDVTLNANSELFVPRWGFGTKTREVLLEGEAEFSVQHTLDHQKFIVNTPDKHQITVLGTEFVVYARQRGTKVVLNKGKVILSSANKREIITMKPGDMVNISKKGELKLQVLNKEKLSTQLSWKDHRFVFDNTPLKEIGSLIKENFGVEIKIQTPELANRTITGAFKAESAEELVNVLAEMLSFNVVKEENSYVISFDN</sequence>
<dbReference type="Proteomes" id="UP001302222">
    <property type="component" value="Unassembled WGS sequence"/>
</dbReference>
<dbReference type="Pfam" id="PF16344">
    <property type="entry name" value="FecR_C"/>
    <property type="match status" value="1"/>
</dbReference>
<feature type="domain" description="Protein FecR C-terminal" evidence="3">
    <location>
        <begin position="258"/>
        <end position="326"/>
    </location>
</feature>
<organism evidence="4 5">
    <name type="scientific">Arcicella lustrica</name>
    <dbReference type="NCBI Taxonomy" id="2984196"/>
    <lineage>
        <taxon>Bacteria</taxon>
        <taxon>Pseudomonadati</taxon>
        <taxon>Bacteroidota</taxon>
        <taxon>Cytophagia</taxon>
        <taxon>Cytophagales</taxon>
        <taxon>Flectobacillaceae</taxon>
        <taxon>Arcicella</taxon>
    </lineage>
</organism>
<evidence type="ECO:0000313" key="4">
    <source>
        <dbReference type="EMBL" id="MEA5427728.1"/>
    </source>
</evidence>
<feature type="domain" description="FecR protein" evidence="2">
    <location>
        <begin position="117"/>
        <end position="211"/>
    </location>
</feature>
<reference evidence="4 5" key="1">
    <citation type="submission" date="2023-12" db="EMBL/GenBank/DDBJ databases">
        <title>Novel species of the genus Arcicella isolated from rivers.</title>
        <authorList>
            <person name="Lu H."/>
        </authorList>
    </citation>
    <scope>NUCLEOTIDE SEQUENCE [LARGE SCALE GENOMIC DNA]</scope>
    <source>
        <strain evidence="4 5">DC25W</strain>
    </source>
</reference>
<dbReference type="Gene3D" id="2.60.120.1440">
    <property type="match status" value="1"/>
</dbReference>
<gene>
    <name evidence="4" type="ORF">VB798_14150</name>
</gene>
<evidence type="ECO:0000256" key="1">
    <source>
        <dbReference type="SAM" id="Phobius"/>
    </source>
</evidence>
<keyword evidence="1" id="KW-0472">Membrane</keyword>
<evidence type="ECO:0000259" key="3">
    <source>
        <dbReference type="Pfam" id="PF16344"/>
    </source>
</evidence>
<dbReference type="RefSeq" id="WP_323259399.1">
    <property type="nucleotide sequence ID" value="NZ_JAYGIM010000010.1"/>
</dbReference>
<evidence type="ECO:0000259" key="2">
    <source>
        <dbReference type="Pfam" id="PF04773"/>
    </source>
</evidence>